<evidence type="ECO:0000313" key="3">
    <source>
        <dbReference type="Proteomes" id="UP000807306"/>
    </source>
</evidence>
<sequence>MNKVRCQEIWFYMSKYLHKQRVHKSAKNPSLISIMRNFCTSKHALERRLSKHTRTVITFCLIRLGIIVLVCTQSIACNQGGSRRL</sequence>
<keyword evidence="1" id="KW-0812">Transmembrane</keyword>
<organism evidence="2 3">
    <name type="scientific">Crepidotus variabilis</name>
    <dbReference type="NCBI Taxonomy" id="179855"/>
    <lineage>
        <taxon>Eukaryota</taxon>
        <taxon>Fungi</taxon>
        <taxon>Dikarya</taxon>
        <taxon>Basidiomycota</taxon>
        <taxon>Agaricomycotina</taxon>
        <taxon>Agaricomycetes</taxon>
        <taxon>Agaricomycetidae</taxon>
        <taxon>Agaricales</taxon>
        <taxon>Agaricineae</taxon>
        <taxon>Crepidotaceae</taxon>
        <taxon>Crepidotus</taxon>
    </lineage>
</organism>
<dbReference type="AlphaFoldDB" id="A0A9P6EQS1"/>
<comment type="caution">
    <text evidence="2">The sequence shown here is derived from an EMBL/GenBank/DDBJ whole genome shotgun (WGS) entry which is preliminary data.</text>
</comment>
<keyword evidence="1" id="KW-1133">Transmembrane helix</keyword>
<protein>
    <submittedName>
        <fullName evidence="2">Uncharacterized protein</fullName>
    </submittedName>
</protein>
<feature type="transmembrane region" description="Helical" evidence="1">
    <location>
        <begin position="56"/>
        <end position="76"/>
    </location>
</feature>
<gene>
    <name evidence="2" type="ORF">CPB83DRAFT_845235</name>
</gene>
<accession>A0A9P6EQS1</accession>
<keyword evidence="3" id="KW-1185">Reference proteome</keyword>
<reference evidence="2" key="1">
    <citation type="submission" date="2020-11" db="EMBL/GenBank/DDBJ databases">
        <authorList>
            <consortium name="DOE Joint Genome Institute"/>
            <person name="Ahrendt S."/>
            <person name="Riley R."/>
            <person name="Andreopoulos W."/>
            <person name="Labutti K."/>
            <person name="Pangilinan J."/>
            <person name="Ruiz-Duenas F.J."/>
            <person name="Barrasa J.M."/>
            <person name="Sanchez-Garcia M."/>
            <person name="Camarero S."/>
            <person name="Miyauchi S."/>
            <person name="Serrano A."/>
            <person name="Linde D."/>
            <person name="Babiker R."/>
            <person name="Drula E."/>
            <person name="Ayuso-Fernandez I."/>
            <person name="Pacheco R."/>
            <person name="Padilla G."/>
            <person name="Ferreira P."/>
            <person name="Barriuso J."/>
            <person name="Kellner H."/>
            <person name="Castanera R."/>
            <person name="Alfaro M."/>
            <person name="Ramirez L."/>
            <person name="Pisabarro A.G."/>
            <person name="Kuo A."/>
            <person name="Tritt A."/>
            <person name="Lipzen A."/>
            <person name="He G."/>
            <person name="Yan M."/>
            <person name="Ng V."/>
            <person name="Cullen D."/>
            <person name="Martin F."/>
            <person name="Rosso M.-N."/>
            <person name="Henrissat B."/>
            <person name="Hibbett D."/>
            <person name="Martinez A.T."/>
            <person name="Grigoriev I.V."/>
        </authorList>
    </citation>
    <scope>NUCLEOTIDE SEQUENCE</scope>
    <source>
        <strain evidence="2">CBS 506.95</strain>
    </source>
</reference>
<dbReference type="Proteomes" id="UP000807306">
    <property type="component" value="Unassembled WGS sequence"/>
</dbReference>
<proteinExistence type="predicted"/>
<dbReference type="EMBL" id="MU157828">
    <property type="protein sequence ID" value="KAF9533422.1"/>
    <property type="molecule type" value="Genomic_DNA"/>
</dbReference>
<name>A0A9P6EQS1_9AGAR</name>
<keyword evidence="1" id="KW-0472">Membrane</keyword>
<evidence type="ECO:0000256" key="1">
    <source>
        <dbReference type="SAM" id="Phobius"/>
    </source>
</evidence>
<evidence type="ECO:0000313" key="2">
    <source>
        <dbReference type="EMBL" id="KAF9533422.1"/>
    </source>
</evidence>